<dbReference type="InterPro" id="IPR011989">
    <property type="entry name" value="ARM-like"/>
</dbReference>
<evidence type="ECO:0000256" key="1">
    <source>
        <dbReference type="SAM" id="MobiDB-lite"/>
    </source>
</evidence>
<evidence type="ECO:0000259" key="2">
    <source>
        <dbReference type="PROSITE" id="PS50011"/>
    </source>
</evidence>
<dbReference type="AlphaFoldDB" id="A0A9P5MUW8"/>
<dbReference type="PANTHER" id="PTHR12984:SF6">
    <property type="entry name" value="SCY1-LIKE PROTEIN 2"/>
    <property type="match status" value="1"/>
</dbReference>
<dbReference type="SMART" id="SM00220">
    <property type="entry name" value="S_TKc"/>
    <property type="match status" value="1"/>
</dbReference>
<dbReference type="PANTHER" id="PTHR12984">
    <property type="entry name" value="SCY1-RELATED S/T PROTEIN KINASE-LIKE"/>
    <property type="match status" value="1"/>
</dbReference>
<dbReference type="Proteomes" id="UP000759537">
    <property type="component" value="Unassembled WGS sequence"/>
</dbReference>
<dbReference type="Gene3D" id="1.25.10.10">
    <property type="entry name" value="Leucine-rich Repeat Variant"/>
    <property type="match status" value="1"/>
</dbReference>
<dbReference type="SUPFAM" id="SSF56112">
    <property type="entry name" value="Protein kinase-like (PK-like)"/>
    <property type="match status" value="1"/>
</dbReference>
<dbReference type="Pfam" id="PF00069">
    <property type="entry name" value="Pkinase"/>
    <property type="match status" value="1"/>
</dbReference>
<proteinExistence type="predicted"/>
<reference evidence="3" key="1">
    <citation type="submission" date="2019-10" db="EMBL/GenBank/DDBJ databases">
        <authorList>
            <consortium name="DOE Joint Genome Institute"/>
            <person name="Kuo A."/>
            <person name="Miyauchi S."/>
            <person name="Kiss E."/>
            <person name="Drula E."/>
            <person name="Kohler A."/>
            <person name="Sanchez-Garcia M."/>
            <person name="Andreopoulos B."/>
            <person name="Barry K.W."/>
            <person name="Bonito G."/>
            <person name="Buee M."/>
            <person name="Carver A."/>
            <person name="Chen C."/>
            <person name="Cichocki N."/>
            <person name="Clum A."/>
            <person name="Culley D."/>
            <person name="Crous P.W."/>
            <person name="Fauchery L."/>
            <person name="Girlanda M."/>
            <person name="Hayes R."/>
            <person name="Keri Z."/>
            <person name="LaButti K."/>
            <person name="Lipzen A."/>
            <person name="Lombard V."/>
            <person name="Magnuson J."/>
            <person name="Maillard F."/>
            <person name="Morin E."/>
            <person name="Murat C."/>
            <person name="Nolan M."/>
            <person name="Ohm R."/>
            <person name="Pangilinan J."/>
            <person name="Pereira M."/>
            <person name="Perotto S."/>
            <person name="Peter M."/>
            <person name="Riley R."/>
            <person name="Sitrit Y."/>
            <person name="Stielow B."/>
            <person name="Szollosi G."/>
            <person name="Zifcakova L."/>
            <person name="Stursova M."/>
            <person name="Spatafora J.W."/>
            <person name="Tedersoo L."/>
            <person name="Vaario L.-M."/>
            <person name="Yamada A."/>
            <person name="Yan M."/>
            <person name="Wang P."/>
            <person name="Xu J."/>
            <person name="Bruns T."/>
            <person name="Baldrian P."/>
            <person name="Vilgalys R."/>
            <person name="Henrissat B."/>
            <person name="Grigoriev I.V."/>
            <person name="Hibbett D."/>
            <person name="Nagy L.G."/>
            <person name="Martin F.M."/>
        </authorList>
    </citation>
    <scope>NUCLEOTIDE SEQUENCE</scope>
    <source>
        <strain evidence="3">Prilba</strain>
    </source>
</reference>
<feature type="domain" description="Protein kinase" evidence="2">
    <location>
        <begin position="32"/>
        <end position="340"/>
    </location>
</feature>
<keyword evidence="3" id="KW-0418">Kinase</keyword>
<reference evidence="3" key="2">
    <citation type="journal article" date="2020" name="Nat. Commun.">
        <title>Large-scale genome sequencing of mycorrhizal fungi provides insights into the early evolution of symbiotic traits.</title>
        <authorList>
            <person name="Miyauchi S."/>
            <person name="Kiss E."/>
            <person name="Kuo A."/>
            <person name="Drula E."/>
            <person name="Kohler A."/>
            <person name="Sanchez-Garcia M."/>
            <person name="Morin E."/>
            <person name="Andreopoulos B."/>
            <person name="Barry K.W."/>
            <person name="Bonito G."/>
            <person name="Buee M."/>
            <person name="Carver A."/>
            <person name="Chen C."/>
            <person name="Cichocki N."/>
            <person name="Clum A."/>
            <person name="Culley D."/>
            <person name="Crous P.W."/>
            <person name="Fauchery L."/>
            <person name="Girlanda M."/>
            <person name="Hayes R.D."/>
            <person name="Keri Z."/>
            <person name="LaButti K."/>
            <person name="Lipzen A."/>
            <person name="Lombard V."/>
            <person name="Magnuson J."/>
            <person name="Maillard F."/>
            <person name="Murat C."/>
            <person name="Nolan M."/>
            <person name="Ohm R.A."/>
            <person name="Pangilinan J."/>
            <person name="Pereira M.F."/>
            <person name="Perotto S."/>
            <person name="Peter M."/>
            <person name="Pfister S."/>
            <person name="Riley R."/>
            <person name="Sitrit Y."/>
            <person name="Stielow J.B."/>
            <person name="Szollosi G."/>
            <person name="Zifcakova L."/>
            <person name="Stursova M."/>
            <person name="Spatafora J.W."/>
            <person name="Tedersoo L."/>
            <person name="Vaario L.M."/>
            <person name="Yamada A."/>
            <person name="Yan M."/>
            <person name="Wang P."/>
            <person name="Xu J."/>
            <person name="Bruns T."/>
            <person name="Baldrian P."/>
            <person name="Vilgalys R."/>
            <person name="Dunand C."/>
            <person name="Henrissat B."/>
            <person name="Grigoriev I.V."/>
            <person name="Hibbett D."/>
            <person name="Nagy L.G."/>
            <person name="Martin F.M."/>
        </authorList>
    </citation>
    <scope>NUCLEOTIDE SEQUENCE</scope>
    <source>
        <strain evidence="3">Prilba</strain>
    </source>
</reference>
<dbReference type="PROSITE" id="PS50011">
    <property type="entry name" value="PROTEIN_KINASE_DOM"/>
    <property type="match status" value="1"/>
</dbReference>
<feature type="region of interest" description="Disordered" evidence="1">
    <location>
        <begin position="863"/>
        <end position="910"/>
    </location>
</feature>
<accession>A0A9P5MUW8</accession>
<dbReference type="GO" id="GO:0005524">
    <property type="term" value="F:ATP binding"/>
    <property type="evidence" value="ECO:0007669"/>
    <property type="project" value="InterPro"/>
</dbReference>
<keyword evidence="4" id="KW-1185">Reference proteome</keyword>
<feature type="region of interest" description="Disordered" evidence="1">
    <location>
        <begin position="23"/>
        <end position="46"/>
    </location>
</feature>
<sequence>MLAAATSFFSRSNISQNYAIGGSSTAAGSRTATPVPVPGAGASSSALPAPAHVPSFQVGLWRVQSATHKVTGKRVSVWTFDKRSAEVDRLSPMARDKTMDVLKAEATSLSRLRHPCILEMVEPLEETRSELIFATEPLLSSLHLSIPGSPHASAFVDLDEVEGSGIQKGVLQLCKGLSFLHTSARTIHSNINPESILINNAGDWKLGGLGLTIPLKRPDGSSTDWEFPSFDSRMSTYAQRSFDYIAPEYALDEVLSTASDMYSLGCLIHAVHLKGEPPFKNFDNLGSVREHAGRPLSGITRLDRDLQGTKVPGIAMLASLITRHPQSRPTPSSLPSHAFFSSLPISTLNFLDRSNFAAKSREEKISFMKGLTSVLGRFTEGLRVRKILPSLLEEMKDPHLLPYILPNVFSIAIIVSPQQFASLVLPSLKPLFTIKEPPQNMLTLLDNLNTLQEKTEKAVFREHVLPLVYNALESEHAAVQERALGVVPSLCESIDYAEVQSVLFPRVALVFTKTRILSVKVATLVTFLSMVKTLDQTSLTQKLVPLLSKIRTKEPAVTMATLSVQEAMGLKVDREAVATLVLPQLWAMSIGPLLNVGQFQRFMAVIKKLGDRVEKEHDQFLRDSQRIEDRSATAVNGSVDGPRSRAGMDFETLVGGAGTGNIKADTELSGNWEDDVWGSILSSGSEVRFPLQMIKKEEMMTDFCRPPQSPSIPQTAFVPPMSAQSQSTTQSLPSSPRIGTTVGAQLSRPLTSRTNTGSNGTRTGMSIPPPPISSSTFLSTSPHAMGPPAQNTQPKYQGGLLSSQSTSQPPQRTSVSKPNYNISLSDVTTISNQQPPPAVPFMTPPSQINQLHAPTSNILSTSVVSPAFSPRPGMGDILTPLKPQRRSLSGVGAKTQASTKDILSDFDPLA</sequence>
<feature type="region of interest" description="Disordered" evidence="1">
    <location>
        <begin position="703"/>
        <end position="819"/>
    </location>
</feature>
<dbReference type="CDD" id="cd14011">
    <property type="entry name" value="PK_SCY1_like"/>
    <property type="match status" value="1"/>
</dbReference>
<comment type="caution">
    <text evidence="3">The sequence shown here is derived from an EMBL/GenBank/DDBJ whole genome shotgun (WGS) entry which is preliminary data.</text>
</comment>
<evidence type="ECO:0000313" key="3">
    <source>
        <dbReference type="EMBL" id="KAF8479222.1"/>
    </source>
</evidence>
<evidence type="ECO:0000313" key="4">
    <source>
        <dbReference type="Proteomes" id="UP000759537"/>
    </source>
</evidence>
<dbReference type="InterPro" id="IPR051177">
    <property type="entry name" value="CIK-Related_Protein"/>
</dbReference>
<dbReference type="Gene3D" id="1.10.510.10">
    <property type="entry name" value="Transferase(Phosphotransferase) domain 1"/>
    <property type="match status" value="1"/>
</dbReference>
<feature type="compositionally biased region" description="Low complexity" evidence="1">
    <location>
        <begin position="797"/>
        <end position="814"/>
    </location>
</feature>
<feature type="compositionally biased region" description="Low complexity" evidence="1">
    <location>
        <begin position="719"/>
        <end position="736"/>
    </location>
</feature>
<dbReference type="InterPro" id="IPR011009">
    <property type="entry name" value="Kinase-like_dom_sf"/>
</dbReference>
<keyword evidence="3" id="KW-0808">Transferase</keyword>
<organism evidence="3 4">
    <name type="scientific">Russula ochroleuca</name>
    <dbReference type="NCBI Taxonomy" id="152965"/>
    <lineage>
        <taxon>Eukaryota</taxon>
        <taxon>Fungi</taxon>
        <taxon>Dikarya</taxon>
        <taxon>Basidiomycota</taxon>
        <taxon>Agaricomycotina</taxon>
        <taxon>Agaricomycetes</taxon>
        <taxon>Russulales</taxon>
        <taxon>Russulaceae</taxon>
        <taxon>Russula</taxon>
    </lineage>
</organism>
<dbReference type="GO" id="GO:0004672">
    <property type="term" value="F:protein kinase activity"/>
    <property type="evidence" value="ECO:0007669"/>
    <property type="project" value="InterPro"/>
</dbReference>
<feature type="compositionally biased region" description="Low complexity" evidence="1">
    <location>
        <begin position="773"/>
        <end position="782"/>
    </location>
</feature>
<protein>
    <submittedName>
        <fullName evidence="3">Other/SCY1 protein kinase</fullName>
    </submittedName>
</protein>
<dbReference type="InterPro" id="IPR016024">
    <property type="entry name" value="ARM-type_fold"/>
</dbReference>
<dbReference type="OrthoDB" id="79687at2759"/>
<gene>
    <name evidence="3" type="ORF">DFH94DRAFT_799429</name>
</gene>
<feature type="compositionally biased region" description="Polar residues" evidence="1">
    <location>
        <begin position="23"/>
        <end position="32"/>
    </location>
</feature>
<dbReference type="InterPro" id="IPR000719">
    <property type="entry name" value="Prot_kinase_dom"/>
</dbReference>
<dbReference type="Gene3D" id="3.30.200.20">
    <property type="entry name" value="Phosphorylase Kinase, domain 1"/>
    <property type="match status" value="1"/>
</dbReference>
<feature type="compositionally biased region" description="Low complexity" evidence="1">
    <location>
        <begin position="751"/>
        <end position="766"/>
    </location>
</feature>
<dbReference type="SUPFAM" id="SSF48371">
    <property type="entry name" value="ARM repeat"/>
    <property type="match status" value="1"/>
</dbReference>
<name>A0A9P5MUW8_9AGAM</name>
<dbReference type="EMBL" id="WHVB01000010">
    <property type="protein sequence ID" value="KAF8479222.1"/>
    <property type="molecule type" value="Genomic_DNA"/>
</dbReference>